<dbReference type="AlphaFoldDB" id="A9AX06"/>
<dbReference type="Proteomes" id="UP000000787">
    <property type="component" value="Chromosome"/>
</dbReference>
<proteinExistence type="predicted"/>
<dbReference type="STRING" id="316274.Haur_2174"/>
<dbReference type="HOGENOM" id="CLU_936187_0_0_0"/>
<dbReference type="EMBL" id="CP000875">
    <property type="protein sequence ID" value="ABX04814.1"/>
    <property type="molecule type" value="Genomic_DNA"/>
</dbReference>
<sequence length="297" mass="34352">MGFDITITRITNQQLLELEACAARLHEENQASASICAAEIYEQADDFRVEHVSDTPELTGNPWLDDYLAPASLPDQSVMLGMSSGELTDNPLLSYFLPFEAYYDPTDHTQLTTSAPFEAYYAAAEPIDYPTYPDINEVYKQVSAVLEQRKGPDLGYIATTDIDPQQAYYALSATIHLWEPVETCMETLVAEQKLPDWPIKIFAEDDHQTACIGDLHFVYSTVYRLQAVEVPLYLHALKQLPPRLFKRYFFMQRLMNRERNDALLMPFFCWESRMVEKLILLFEQAARDQDWLVWYTW</sequence>
<dbReference type="InParanoid" id="A9AX06"/>
<name>A9AX06_HERA2</name>
<evidence type="ECO:0000313" key="2">
    <source>
        <dbReference type="Proteomes" id="UP000000787"/>
    </source>
</evidence>
<dbReference type="BioCyc" id="HAUR316274:GHYA-2202-MONOMER"/>
<evidence type="ECO:0000313" key="1">
    <source>
        <dbReference type="EMBL" id="ABX04814.1"/>
    </source>
</evidence>
<evidence type="ECO:0008006" key="3">
    <source>
        <dbReference type="Google" id="ProtNLM"/>
    </source>
</evidence>
<gene>
    <name evidence="1" type="ordered locus">Haur_2174</name>
</gene>
<organism evidence="1 2">
    <name type="scientific">Herpetosiphon aurantiacus (strain ATCC 23779 / DSM 785 / 114-95)</name>
    <dbReference type="NCBI Taxonomy" id="316274"/>
    <lineage>
        <taxon>Bacteria</taxon>
        <taxon>Bacillati</taxon>
        <taxon>Chloroflexota</taxon>
        <taxon>Chloroflexia</taxon>
        <taxon>Herpetosiphonales</taxon>
        <taxon>Herpetosiphonaceae</taxon>
        <taxon>Herpetosiphon</taxon>
    </lineage>
</organism>
<protein>
    <recommendedName>
        <fullName evidence="3">DUF4253 domain-containing protein</fullName>
    </recommendedName>
</protein>
<reference evidence="1 2" key="1">
    <citation type="journal article" date="2011" name="Stand. Genomic Sci.">
        <title>Complete genome sequence of the filamentous gliding predatory bacterium Herpetosiphon aurantiacus type strain (114-95(T)).</title>
        <authorList>
            <person name="Kiss H."/>
            <person name="Nett M."/>
            <person name="Domin N."/>
            <person name="Martin K."/>
            <person name="Maresca J.A."/>
            <person name="Copeland A."/>
            <person name="Lapidus A."/>
            <person name="Lucas S."/>
            <person name="Berry K.W."/>
            <person name="Glavina Del Rio T."/>
            <person name="Dalin E."/>
            <person name="Tice H."/>
            <person name="Pitluck S."/>
            <person name="Richardson P."/>
            <person name="Bruce D."/>
            <person name="Goodwin L."/>
            <person name="Han C."/>
            <person name="Detter J.C."/>
            <person name="Schmutz J."/>
            <person name="Brettin T."/>
            <person name="Land M."/>
            <person name="Hauser L."/>
            <person name="Kyrpides N.C."/>
            <person name="Ivanova N."/>
            <person name="Goker M."/>
            <person name="Woyke T."/>
            <person name="Klenk H.P."/>
            <person name="Bryant D.A."/>
        </authorList>
    </citation>
    <scope>NUCLEOTIDE SEQUENCE [LARGE SCALE GENOMIC DNA]</scope>
    <source>
        <strain evidence="2">ATCC 23779 / DSM 785 / 114-95</strain>
    </source>
</reference>
<keyword evidence="2" id="KW-1185">Reference proteome</keyword>
<dbReference type="KEGG" id="hau:Haur_2174"/>
<accession>A9AX06</accession>